<name>A0A2M7WSQ6_9BACT</name>
<reference evidence="3" key="1">
    <citation type="submission" date="2017-09" db="EMBL/GenBank/DDBJ databases">
        <title>Depth-based differentiation of microbial function through sediment-hosted aquifers and enrichment of novel symbionts in the deep terrestrial subsurface.</title>
        <authorList>
            <person name="Probst A.J."/>
            <person name="Ladd B."/>
            <person name="Jarett J.K."/>
            <person name="Geller-Mcgrath D.E."/>
            <person name="Sieber C.M.K."/>
            <person name="Emerson J.B."/>
            <person name="Anantharaman K."/>
            <person name="Thomas B.C."/>
            <person name="Malmstrom R."/>
            <person name="Stieglmeier M."/>
            <person name="Klingl A."/>
            <person name="Woyke T."/>
            <person name="Ryan C.M."/>
            <person name="Banfield J.F."/>
        </authorList>
    </citation>
    <scope>NUCLEOTIDE SEQUENCE [LARGE SCALE GENOMIC DNA]</scope>
</reference>
<feature type="transmembrane region" description="Helical" evidence="1">
    <location>
        <begin position="12"/>
        <end position="31"/>
    </location>
</feature>
<organism evidence="2 3">
    <name type="scientific">Candidatus Zambryskibacteria bacterium CG_4_9_14_3_um_filter_42_15</name>
    <dbReference type="NCBI Taxonomy" id="1975112"/>
    <lineage>
        <taxon>Bacteria</taxon>
        <taxon>Candidatus Zambryskiibacteriota</taxon>
    </lineage>
</organism>
<keyword evidence="1" id="KW-0472">Membrane</keyword>
<comment type="caution">
    <text evidence="2">The sequence shown here is derived from an EMBL/GenBank/DDBJ whole genome shotgun (WGS) entry which is preliminary data.</text>
</comment>
<protein>
    <submittedName>
        <fullName evidence="2">Uncharacterized protein</fullName>
    </submittedName>
</protein>
<gene>
    <name evidence="2" type="ORF">CO185_00850</name>
</gene>
<evidence type="ECO:0000256" key="1">
    <source>
        <dbReference type="SAM" id="Phobius"/>
    </source>
</evidence>
<proteinExistence type="predicted"/>
<sequence>MDKLDTKIFGLTLVEVLVATSIILAFLLALLSAHSLYLKTALSNGETIKATILAEESLEAMRFLRDSSWSTNITPLSLDTDYSLIFNTGVWQTDVANIYVDNIFERRVRLLSVYRDGSGDITSSGGTLDPNTVLVVSNVSWLKAGATTTKSISTYLTNLFDN</sequence>
<dbReference type="Proteomes" id="UP000230758">
    <property type="component" value="Unassembled WGS sequence"/>
</dbReference>
<keyword evidence="1" id="KW-0812">Transmembrane</keyword>
<keyword evidence="1" id="KW-1133">Transmembrane helix</keyword>
<evidence type="ECO:0000313" key="2">
    <source>
        <dbReference type="EMBL" id="PJA33014.1"/>
    </source>
</evidence>
<dbReference type="EMBL" id="PFXF01000014">
    <property type="protein sequence ID" value="PJA33014.1"/>
    <property type="molecule type" value="Genomic_DNA"/>
</dbReference>
<accession>A0A2M7WSQ6</accession>
<evidence type="ECO:0000313" key="3">
    <source>
        <dbReference type="Proteomes" id="UP000230758"/>
    </source>
</evidence>
<dbReference type="AlphaFoldDB" id="A0A2M7WSQ6"/>